<keyword evidence="6" id="KW-1185">Reference proteome</keyword>
<keyword evidence="4" id="KW-0472">Membrane</keyword>
<organism evidence="5 6">
    <name type="scientific">Xylaria flabelliformis</name>
    <dbReference type="NCBI Taxonomy" id="2512241"/>
    <lineage>
        <taxon>Eukaryota</taxon>
        <taxon>Fungi</taxon>
        <taxon>Dikarya</taxon>
        <taxon>Ascomycota</taxon>
        <taxon>Pezizomycotina</taxon>
        <taxon>Sordariomycetes</taxon>
        <taxon>Xylariomycetidae</taxon>
        <taxon>Xylariales</taxon>
        <taxon>Xylariaceae</taxon>
        <taxon>Xylaria</taxon>
    </lineage>
</organism>
<dbReference type="AlphaFoldDB" id="A0A553HYA7"/>
<dbReference type="InterPro" id="IPR001129">
    <property type="entry name" value="Membr-assoc_MAPEG"/>
</dbReference>
<dbReference type="GO" id="GO:0005783">
    <property type="term" value="C:endoplasmic reticulum"/>
    <property type="evidence" value="ECO:0007669"/>
    <property type="project" value="TreeGrafter"/>
</dbReference>
<evidence type="ECO:0000256" key="2">
    <source>
        <dbReference type="ARBA" id="ARBA00022692"/>
    </source>
</evidence>
<proteinExistence type="predicted"/>
<dbReference type="PANTHER" id="PTHR10250:SF26">
    <property type="entry name" value="GLUTATHIONE S-TRANSFERASE 3, MITOCHONDRIAL"/>
    <property type="match status" value="1"/>
</dbReference>
<accession>A0A553HYA7</accession>
<dbReference type="GO" id="GO:0004602">
    <property type="term" value="F:glutathione peroxidase activity"/>
    <property type="evidence" value="ECO:0007669"/>
    <property type="project" value="TreeGrafter"/>
</dbReference>
<dbReference type="InterPro" id="IPR023352">
    <property type="entry name" value="MAPEG-like_dom_sf"/>
</dbReference>
<dbReference type="PANTHER" id="PTHR10250">
    <property type="entry name" value="MICROSOMAL GLUTATHIONE S-TRANSFERASE"/>
    <property type="match status" value="1"/>
</dbReference>
<dbReference type="EMBL" id="VFLP01000032">
    <property type="protein sequence ID" value="TRX92931.1"/>
    <property type="molecule type" value="Genomic_DNA"/>
</dbReference>
<protein>
    <submittedName>
        <fullName evidence="5">Uncharacterized protein</fullName>
    </submittedName>
</protein>
<reference evidence="6" key="1">
    <citation type="submission" date="2019-06" db="EMBL/GenBank/DDBJ databases">
        <title>Draft genome sequence of the griseofulvin-producing fungus Xylaria cubensis strain G536.</title>
        <authorList>
            <person name="Mead M.E."/>
            <person name="Raja H.A."/>
            <person name="Steenwyk J.L."/>
            <person name="Knowles S.L."/>
            <person name="Oberlies N.H."/>
            <person name="Rokas A."/>
        </authorList>
    </citation>
    <scope>NUCLEOTIDE SEQUENCE [LARGE SCALE GENOMIC DNA]</scope>
    <source>
        <strain evidence="6">G536</strain>
    </source>
</reference>
<evidence type="ECO:0000256" key="4">
    <source>
        <dbReference type="ARBA" id="ARBA00023136"/>
    </source>
</evidence>
<dbReference type="SUPFAM" id="SSF161084">
    <property type="entry name" value="MAPEG domain-like"/>
    <property type="match status" value="1"/>
</dbReference>
<name>A0A553HYA7_9PEZI</name>
<dbReference type="GO" id="GO:0004364">
    <property type="term" value="F:glutathione transferase activity"/>
    <property type="evidence" value="ECO:0007669"/>
    <property type="project" value="TreeGrafter"/>
</dbReference>
<evidence type="ECO:0000256" key="3">
    <source>
        <dbReference type="ARBA" id="ARBA00022989"/>
    </source>
</evidence>
<comment type="subcellular location">
    <subcellularLocation>
        <location evidence="1">Membrane</location>
        <topology evidence="1">Multi-pass membrane protein</topology>
    </subcellularLocation>
</comment>
<dbReference type="Pfam" id="PF01124">
    <property type="entry name" value="MAPEG"/>
    <property type="match status" value="1"/>
</dbReference>
<comment type="caution">
    <text evidence="5">The sequence shown here is derived from an EMBL/GenBank/DDBJ whole genome shotgun (WGS) entry which is preliminary data.</text>
</comment>
<dbReference type="STRING" id="2512241.A0A553HYA7"/>
<evidence type="ECO:0000256" key="1">
    <source>
        <dbReference type="ARBA" id="ARBA00004141"/>
    </source>
</evidence>
<gene>
    <name evidence="5" type="ORF">FHL15_006069</name>
</gene>
<dbReference type="Gene3D" id="1.20.120.550">
    <property type="entry name" value="Membrane associated eicosanoid/glutathione metabolism-like domain"/>
    <property type="match status" value="1"/>
</dbReference>
<evidence type="ECO:0000313" key="6">
    <source>
        <dbReference type="Proteomes" id="UP000319160"/>
    </source>
</evidence>
<sequence>MSLILEVPKEYGYVLAVATSTIFVNTYHKIISSSARKASGLTYPIPYASQEQAAKDPKAYKFNLAQRAHANFGENLTPFLTGLLVAGLGYPTQATWAGSAWVVGRFAYAYAYTNWGPSGRLYGYVISQLGKMAITTMAVLTAWNMVKVA</sequence>
<dbReference type="GO" id="GO:0016020">
    <property type="term" value="C:membrane"/>
    <property type="evidence" value="ECO:0007669"/>
    <property type="project" value="UniProtKB-SubCell"/>
</dbReference>
<dbReference type="InterPro" id="IPR050997">
    <property type="entry name" value="MAPEG"/>
</dbReference>
<keyword evidence="3" id="KW-1133">Transmembrane helix</keyword>
<dbReference type="OrthoDB" id="410651at2759"/>
<dbReference type="Proteomes" id="UP000319160">
    <property type="component" value="Unassembled WGS sequence"/>
</dbReference>
<dbReference type="GO" id="GO:0005635">
    <property type="term" value="C:nuclear envelope"/>
    <property type="evidence" value="ECO:0007669"/>
    <property type="project" value="TreeGrafter"/>
</dbReference>
<evidence type="ECO:0000313" key="5">
    <source>
        <dbReference type="EMBL" id="TRX92931.1"/>
    </source>
</evidence>
<keyword evidence="2" id="KW-0812">Transmembrane</keyword>